<evidence type="ECO:0000313" key="8">
    <source>
        <dbReference type="Proteomes" id="UP000001996"/>
    </source>
</evidence>
<dbReference type="KEGG" id="lel:PVL30_001037"/>
<evidence type="ECO:0000256" key="2">
    <source>
        <dbReference type="ARBA" id="ARBA00022448"/>
    </source>
</evidence>
<evidence type="ECO:0000256" key="5">
    <source>
        <dbReference type="ARBA" id="ARBA00023136"/>
    </source>
</evidence>
<comment type="subcellular location">
    <subcellularLocation>
        <location evidence="1">Membrane</location>
        <topology evidence="1">Multi-pass membrane protein</topology>
    </subcellularLocation>
</comment>
<dbReference type="HOGENOM" id="CLU_004495_0_3_1"/>
<feature type="transmembrane region" description="Helical" evidence="6">
    <location>
        <begin position="418"/>
        <end position="440"/>
    </location>
</feature>
<dbReference type="Gene3D" id="1.20.1740.10">
    <property type="entry name" value="Amino acid/polyamine transporter I"/>
    <property type="match status" value="1"/>
</dbReference>
<dbReference type="Proteomes" id="UP000001996">
    <property type="component" value="Unassembled WGS sequence"/>
</dbReference>
<dbReference type="PANTHER" id="PTHR45649">
    <property type="entry name" value="AMINO-ACID PERMEASE BAT1"/>
    <property type="match status" value="1"/>
</dbReference>
<feature type="transmembrane region" description="Helical" evidence="6">
    <location>
        <begin position="175"/>
        <end position="195"/>
    </location>
</feature>
<dbReference type="GO" id="GO:0022857">
    <property type="term" value="F:transmembrane transporter activity"/>
    <property type="evidence" value="ECO:0007669"/>
    <property type="project" value="InterPro"/>
</dbReference>
<feature type="transmembrane region" description="Helical" evidence="6">
    <location>
        <begin position="53"/>
        <end position="74"/>
    </location>
</feature>
<dbReference type="VEuPathDB" id="FungiDB:LELG_01072"/>
<dbReference type="eggNOG" id="KOG1289">
    <property type="taxonomic scope" value="Eukaryota"/>
</dbReference>
<accession>A5DUN6</accession>
<name>A5DUN6_LODEL</name>
<evidence type="ECO:0000256" key="6">
    <source>
        <dbReference type="SAM" id="Phobius"/>
    </source>
</evidence>
<keyword evidence="2" id="KW-0813">Transport</keyword>
<dbReference type="PIRSF" id="PIRSF006060">
    <property type="entry name" value="AA_transporter"/>
    <property type="match status" value="1"/>
</dbReference>
<feature type="transmembrane region" description="Helical" evidence="6">
    <location>
        <begin position="492"/>
        <end position="511"/>
    </location>
</feature>
<feature type="transmembrane region" description="Helical" evidence="6">
    <location>
        <begin position="281"/>
        <end position="308"/>
    </location>
</feature>
<feature type="transmembrane region" description="Helical" evidence="6">
    <location>
        <begin position="337"/>
        <end position="360"/>
    </location>
</feature>
<evidence type="ECO:0000313" key="7">
    <source>
        <dbReference type="EMBL" id="EDK42894.1"/>
    </source>
</evidence>
<reference evidence="7 8" key="1">
    <citation type="journal article" date="2009" name="Nature">
        <title>Evolution of pathogenicity and sexual reproduction in eight Candida genomes.</title>
        <authorList>
            <person name="Butler G."/>
            <person name="Rasmussen M.D."/>
            <person name="Lin M.F."/>
            <person name="Santos M.A."/>
            <person name="Sakthikumar S."/>
            <person name="Munro C.A."/>
            <person name="Rheinbay E."/>
            <person name="Grabherr M."/>
            <person name="Forche A."/>
            <person name="Reedy J.L."/>
            <person name="Agrafioti I."/>
            <person name="Arnaud M.B."/>
            <person name="Bates S."/>
            <person name="Brown A.J."/>
            <person name="Brunke S."/>
            <person name="Costanzo M.C."/>
            <person name="Fitzpatrick D.A."/>
            <person name="de Groot P.W."/>
            <person name="Harris D."/>
            <person name="Hoyer L.L."/>
            <person name="Hube B."/>
            <person name="Klis F.M."/>
            <person name="Kodira C."/>
            <person name="Lennard N."/>
            <person name="Logue M.E."/>
            <person name="Martin R."/>
            <person name="Neiman A.M."/>
            <person name="Nikolaou E."/>
            <person name="Quail M.A."/>
            <person name="Quinn J."/>
            <person name="Santos M.C."/>
            <person name="Schmitzberger F.F."/>
            <person name="Sherlock G."/>
            <person name="Shah P."/>
            <person name="Silverstein K.A."/>
            <person name="Skrzypek M.S."/>
            <person name="Soll D."/>
            <person name="Staggs R."/>
            <person name="Stansfield I."/>
            <person name="Stumpf M.P."/>
            <person name="Sudbery P.E."/>
            <person name="Srikantha T."/>
            <person name="Zeng Q."/>
            <person name="Berman J."/>
            <person name="Berriman M."/>
            <person name="Heitman J."/>
            <person name="Gow N.A."/>
            <person name="Lorenz M.C."/>
            <person name="Birren B.W."/>
            <person name="Kellis M."/>
            <person name="Cuomo C.A."/>
        </authorList>
    </citation>
    <scope>NUCLEOTIDE SEQUENCE [LARGE SCALE GENOMIC DNA]</scope>
    <source>
        <strain evidence="8">ATCC 11503 / BCRC 21390 / CBS 2605 / JCM 1781 / NBRC 1676 / NRRL YB-4239</strain>
    </source>
</reference>
<feature type="transmembrane region" description="Helical" evidence="6">
    <location>
        <begin position="207"/>
        <end position="229"/>
    </location>
</feature>
<protein>
    <recommendedName>
        <fullName evidence="9">GABA-specific permease</fullName>
    </recommendedName>
</protein>
<evidence type="ECO:0008006" key="9">
    <source>
        <dbReference type="Google" id="ProtNLM"/>
    </source>
</evidence>
<feature type="transmembrane region" description="Helical" evidence="6">
    <location>
        <begin position="86"/>
        <end position="119"/>
    </location>
</feature>
<dbReference type="InterPro" id="IPR002293">
    <property type="entry name" value="AA/rel_permease1"/>
</dbReference>
<dbReference type="AlphaFoldDB" id="A5DUN6"/>
<feature type="transmembrane region" description="Helical" evidence="6">
    <location>
        <begin position="391"/>
        <end position="412"/>
    </location>
</feature>
<dbReference type="EMBL" id="CH981524">
    <property type="protein sequence ID" value="EDK42894.1"/>
    <property type="molecule type" value="Genomic_DNA"/>
</dbReference>
<evidence type="ECO:0000256" key="3">
    <source>
        <dbReference type="ARBA" id="ARBA00022692"/>
    </source>
</evidence>
<evidence type="ECO:0000256" key="4">
    <source>
        <dbReference type="ARBA" id="ARBA00022989"/>
    </source>
</evidence>
<dbReference type="InParanoid" id="A5DUN6"/>
<proteinExistence type="predicted"/>
<evidence type="ECO:0000256" key="1">
    <source>
        <dbReference type="ARBA" id="ARBA00004141"/>
    </source>
</evidence>
<keyword evidence="5 6" id="KW-0472">Membrane</keyword>
<feature type="transmembrane region" description="Helical" evidence="6">
    <location>
        <begin position="461"/>
        <end position="480"/>
    </location>
</feature>
<keyword evidence="3 6" id="KW-0812">Transmembrane</keyword>
<organism evidence="7 8">
    <name type="scientific">Lodderomyces elongisporus (strain ATCC 11503 / CBS 2605 / JCM 1781 / NBRC 1676 / NRRL YB-4239)</name>
    <name type="common">Yeast</name>
    <name type="synonym">Saccharomyces elongisporus</name>
    <dbReference type="NCBI Taxonomy" id="379508"/>
    <lineage>
        <taxon>Eukaryota</taxon>
        <taxon>Fungi</taxon>
        <taxon>Dikarya</taxon>
        <taxon>Ascomycota</taxon>
        <taxon>Saccharomycotina</taxon>
        <taxon>Pichiomycetes</taxon>
        <taxon>Debaryomycetaceae</taxon>
        <taxon>Candida/Lodderomyces clade</taxon>
        <taxon>Lodderomyces</taxon>
    </lineage>
</organism>
<feature type="transmembrane region" description="Helical" evidence="6">
    <location>
        <begin position="131"/>
        <end position="155"/>
    </location>
</feature>
<dbReference type="OrthoDB" id="4476201at2759"/>
<dbReference type="OMA" id="RMIWGVV"/>
<dbReference type="GO" id="GO:0016020">
    <property type="term" value="C:membrane"/>
    <property type="evidence" value="ECO:0007669"/>
    <property type="project" value="UniProtKB-SubCell"/>
</dbReference>
<keyword evidence="4 6" id="KW-1133">Transmembrane helix</keyword>
<dbReference type="Pfam" id="PF13520">
    <property type="entry name" value="AA_permease_2"/>
    <property type="match status" value="1"/>
</dbReference>
<dbReference type="FunCoup" id="A5DUN6">
    <property type="interactions" value="173"/>
</dbReference>
<dbReference type="PANTHER" id="PTHR45649:SF6">
    <property type="entry name" value="GABA-SPECIFIC PERMEASE"/>
    <property type="match status" value="1"/>
</dbReference>
<keyword evidence="8" id="KW-1185">Reference proteome</keyword>
<sequence>MEALRSRTEAHLQNVLSNRSEIRHIDPQNNLGDADLLHQIGYKQELRRHYSTLQMFGVAFSIMGLLPSISSVLVLGLEAGPAGLVWGWFIACVFIFCLGCSLSFLGSAIPTSGGLYYYTNYYCPDSIRVPLSFLIACSNSLGLIGGLCSISYGFAVELLSAVSLSKDGNFDITNAKCYGVFAACVITCVTILCLATKHAAALQTISIAVNVFLILLFIIAVPVGVGHGFNNREFIFGNFENSRDWNAVWSGFLALQPAAWTIGGFDSVIHLSEEAKNAQRAIPFGILGSIFACWILGWVIVVVCAACIQNGDVSRLLASETGSPMAQIIYDALGKKWAVAFMSLIAVGQYLMAISMSIALSRQIWSFARDDGLPIVYKWVKYVNPQVKVPIRATVFAGIMSLILGLLVLINGSAGSGALFSLGICSNSLAFLTPVVLILLPYGRRLFVPGPFHLGKVLTSVVNGLTVFWLLLIMIIAMFPDSKSVNKDSMNYTVVINIGVWALSLIYYYVWGYKSYSGPRSNLDDVDVNYEDKGSNTSEVHGIDILLEEKA</sequence>
<dbReference type="GeneID" id="5235800"/>
<gene>
    <name evidence="7" type="ORF">LELG_01072</name>
</gene>